<organism evidence="2 3">
    <name type="scientific">Purpureocillium lilacinum</name>
    <name type="common">Paecilomyces lilacinus</name>
    <dbReference type="NCBI Taxonomy" id="33203"/>
    <lineage>
        <taxon>Eukaryota</taxon>
        <taxon>Fungi</taxon>
        <taxon>Dikarya</taxon>
        <taxon>Ascomycota</taxon>
        <taxon>Pezizomycotina</taxon>
        <taxon>Sordariomycetes</taxon>
        <taxon>Hypocreomycetidae</taxon>
        <taxon>Hypocreales</taxon>
        <taxon>Ophiocordycipitaceae</taxon>
        <taxon>Purpureocillium</taxon>
    </lineage>
</organism>
<name>A0ABR0BGP0_PURLI</name>
<proteinExistence type="predicted"/>
<reference evidence="2 3" key="1">
    <citation type="journal article" date="2024" name="Microbiol. Resour. Announc.">
        <title>Genome annotations for the ascomycete fungi Trichoderma harzianum, Trichoderma aggressivum, and Purpureocillium lilacinum.</title>
        <authorList>
            <person name="Beijen E.P.W."/>
            <person name="Ohm R.A."/>
        </authorList>
    </citation>
    <scope>NUCLEOTIDE SEQUENCE [LARGE SCALE GENOMIC DNA]</scope>
    <source>
        <strain evidence="2 3">CBS 150709</strain>
    </source>
</reference>
<dbReference type="Proteomes" id="UP001287286">
    <property type="component" value="Unassembled WGS sequence"/>
</dbReference>
<keyword evidence="3" id="KW-1185">Reference proteome</keyword>
<protein>
    <submittedName>
        <fullName evidence="2">Uncharacterized protein</fullName>
    </submittedName>
</protein>
<evidence type="ECO:0000256" key="1">
    <source>
        <dbReference type="SAM" id="MobiDB-lite"/>
    </source>
</evidence>
<evidence type="ECO:0000313" key="2">
    <source>
        <dbReference type="EMBL" id="KAK4076892.1"/>
    </source>
</evidence>
<sequence>MPLAVSRAPRKAHRVIVSSVAASNDVHGARAPQVPISSLLFAYFDIPLEARCPIARRPPHQSSANDANPNSCYHNVHPGLLQVTSPQASSPDIRLGKHTQPNKGTVRRGNAPFDPNVSREAIICDPTRELTAASDHLNAESATRLLPGNTITCGTNGYTMRKTESSVVAFPDPTGNWAASTYSLVRTLLLAICDSINLTRTLLFHPFGVLIQSCATDTTADDILPPALLGQYPALSGADWPSHTTDNDMDKLNCLTPLFDGSDEYEGEASGEKIQGGNANLGATSIRRRTCVTNRLGQSAHPRHLQNPHISGVVYS</sequence>
<feature type="region of interest" description="Disordered" evidence="1">
    <location>
        <begin position="83"/>
        <end position="112"/>
    </location>
</feature>
<dbReference type="EMBL" id="JAWRVI010000109">
    <property type="protein sequence ID" value="KAK4076892.1"/>
    <property type="molecule type" value="Genomic_DNA"/>
</dbReference>
<gene>
    <name evidence="2" type="ORF">Purlil1_12516</name>
</gene>
<accession>A0ABR0BGP0</accession>
<evidence type="ECO:0000313" key="3">
    <source>
        <dbReference type="Proteomes" id="UP001287286"/>
    </source>
</evidence>
<comment type="caution">
    <text evidence="2">The sequence shown here is derived from an EMBL/GenBank/DDBJ whole genome shotgun (WGS) entry which is preliminary data.</text>
</comment>